<dbReference type="EMBL" id="KV878131">
    <property type="protein sequence ID" value="OJJ04124.1"/>
    <property type="molecule type" value="Genomic_DNA"/>
</dbReference>
<feature type="signal peptide" evidence="1">
    <location>
        <begin position="1"/>
        <end position="19"/>
    </location>
</feature>
<accession>A0A1L9PRG1</accession>
<keyword evidence="3" id="KW-1185">Reference proteome</keyword>
<protein>
    <recommendedName>
        <fullName evidence="4">Ubiquitin 3 binding protein But2 C-terminal domain-containing protein</fullName>
    </recommendedName>
</protein>
<feature type="chain" id="PRO_5012996277" description="Ubiquitin 3 binding protein But2 C-terminal domain-containing protein" evidence="1">
    <location>
        <begin position="20"/>
        <end position="190"/>
    </location>
</feature>
<gene>
    <name evidence="2" type="ORF">ASPVEDRAFT_43587</name>
</gene>
<dbReference type="GO" id="GO:0005576">
    <property type="term" value="C:extracellular region"/>
    <property type="evidence" value="ECO:0007669"/>
    <property type="project" value="UniProtKB-SubCell"/>
</dbReference>
<dbReference type="OrthoDB" id="5555675at2759"/>
<dbReference type="VEuPathDB" id="FungiDB:ASPVEDRAFT_43587"/>
<evidence type="ECO:0000313" key="2">
    <source>
        <dbReference type="EMBL" id="OJJ04124.1"/>
    </source>
</evidence>
<organism evidence="2 3">
    <name type="scientific">Aspergillus versicolor CBS 583.65</name>
    <dbReference type="NCBI Taxonomy" id="1036611"/>
    <lineage>
        <taxon>Eukaryota</taxon>
        <taxon>Fungi</taxon>
        <taxon>Dikarya</taxon>
        <taxon>Ascomycota</taxon>
        <taxon>Pezizomycotina</taxon>
        <taxon>Eurotiomycetes</taxon>
        <taxon>Eurotiomycetidae</taxon>
        <taxon>Eurotiales</taxon>
        <taxon>Aspergillaceae</taxon>
        <taxon>Aspergillus</taxon>
        <taxon>Aspergillus subgen. Nidulantes</taxon>
    </lineage>
</organism>
<sequence>MYTLKIVSALAILATASQAAQVNIPATKDSTIMRSTVSCADCPGNDCYQCTYGSGDRLRANTGGHAWIRSIVGFKIPGEVDPSTITRCTVQFPAFTKLPEYGFNLTVSPAVSSDWDETTVNGNNAPPSTDAINVIPVPALTNPPLLDITDACKSGGDDGQFSIYIGAEFGSFDIWSKDSGNPAILHIFHD</sequence>
<proteinExistence type="predicted"/>
<dbReference type="GeneID" id="63728363"/>
<evidence type="ECO:0000256" key="1">
    <source>
        <dbReference type="SAM" id="SignalP"/>
    </source>
</evidence>
<evidence type="ECO:0000313" key="3">
    <source>
        <dbReference type="Proteomes" id="UP000184073"/>
    </source>
</evidence>
<dbReference type="AlphaFoldDB" id="A0A1L9PRG1"/>
<dbReference type="RefSeq" id="XP_040669886.1">
    <property type="nucleotide sequence ID" value="XM_040812852.1"/>
</dbReference>
<reference evidence="3" key="1">
    <citation type="journal article" date="2017" name="Genome Biol.">
        <title>Comparative genomics reveals high biological diversity and specific adaptations in the industrially and medically important fungal genus Aspergillus.</title>
        <authorList>
            <person name="de Vries R.P."/>
            <person name="Riley R."/>
            <person name="Wiebenga A."/>
            <person name="Aguilar-Osorio G."/>
            <person name="Amillis S."/>
            <person name="Uchima C.A."/>
            <person name="Anderluh G."/>
            <person name="Asadollahi M."/>
            <person name="Askin M."/>
            <person name="Barry K."/>
            <person name="Battaglia E."/>
            <person name="Bayram O."/>
            <person name="Benocci T."/>
            <person name="Braus-Stromeyer S.A."/>
            <person name="Caldana C."/>
            <person name="Canovas D."/>
            <person name="Cerqueira G.C."/>
            <person name="Chen F."/>
            <person name="Chen W."/>
            <person name="Choi C."/>
            <person name="Clum A."/>
            <person name="Dos Santos R.A."/>
            <person name="Damasio A.R."/>
            <person name="Diallinas G."/>
            <person name="Emri T."/>
            <person name="Fekete E."/>
            <person name="Flipphi M."/>
            <person name="Freyberg S."/>
            <person name="Gallo A."/>
            <person name="Gournas C."/>
            <person name="Habgood R."/>
            <person name="Hainaut M."/>
            <person name="Harispe M.L."/>
            <person name="Henrissat B."/>
            <person name="Hilden K.S."/>
            <person name="Hope R."/>
            <person name="Hossain A."/>
            <person name="Karabika E."/>
            <person name="Karaffa L."/>
            <person name="Karanyi Z."/>
            <person name="Krasevec N."/>
            <person name="Kuo A."/>
            <person name="Kusch H."/>
            <person name="LaButti K."/>
            <person name="Lagendijk E.L."/>
            <person name="Lapidus A."/>
            <person name="Levasseur A."/>
            <person name="Lindquist E."/>
            <person name="Lipzen A."/>
            <person name="Logrieco A.F."/>
            <person name="MacCabe A."/>
            <person name="Maekelae M.R."/>
            <person name="Malavazi I."/>
            <person name="Melin P."/>
            <person name="Meyer V."/>
            <person name="Mielnichuk N."/>
            <person name="Miskei M."/>
            <person name="Molnar A.P."/>
            <person name="Mule G."/>
            <person name="Ngan C.Y."/>
            <person name="Orejas M."/>
            <person name="Orosz E."/>
            <person name="Ouedraogo J.P."/>
            <person name="Overkamp K.M."/>
            <person name="Park H.-S."/>
            <person name="Perrone G."/>
            <person name="Piumi F."/>
            <person name="Punt P.J."/>
            <person name="Ram A.F."/>
            <person name="Ramon A."/>
            <person name="Rauscher S."/>
            <person name="Record E."/>
            <person name="Riano-Pachon D.M."/>
            <person name="Robert V."/>
            <person name="Roehrig J."/>
            <person name="Ruller R."/>
            <person name="Salamov A."/>
            <person name="Salih N.S."/>
            <person name="Samson R.A."/>
            <person name="Sandor E."/>
            <person name="Sanguinetti M."/>
            <person name="Schuetze T."/>
            <person name="Sepcic K."/>
            <person name="Shelest E."/>
            <person name="Sherlock G."/>
            <person name="Sophianopoulou V."/>
            <person name="Squina F.M."/>
            <person name="Sun H."/>
            <person name="Susca A."/>
            <person name="Todd R.B."/>
            <person name="Tsang A."/>
            <person name="Unkles S.E."/>
            <person name="van de Wiele N."/>
            <person name="van Rossen-Uffink D."/>
            <person name="Oliveira J.V."/>
            <person name="Vesth T.C."/>
            <person name="Visser J."/>
            <person name="Yu J.-H."/>
            <person name="Zhou M."/>
            <person name="Andersen M.R."/>
            <person name="Archer D.B."/>
            <person name="Baker S.E."/>
            <person name="Benoit I."/>
            <person name="Brakhage A.A."/>
            <person name="Braus G.H."/>
            <person name="Fischer R."/>
            <person name="Frisvad J.C."/>
            <person name="Goldman G.H."/>
            <person name="Houbraken J."/>
            <person name="Oakley B."/>
            <person name="Pocsi I."/>
            <person name="Scazzocchio C."/>
            <person name="Seiboth B."/>
            <person name="vanKuyk P.A."/>
            <person name="Wortman J."/>
            <person name="Dyer P.S."/>
            <person name="Grigoriev I.V."/>
        </authorList>
    </citation>
    <scope>NUCLEOTIDE SEQUENCE [LARGE SCALE GENOMIC DNA]</scope>
    <source>
        <strain evidence="3">CBS 583.65</strain>
    </source>
</reference>
<evidence type="ECO:0008006" key="4">
    <source>
        <dbReference type="Google" id="ProtNLM"/>
    </source>
</evidence>
<dbReference type="Proteomes" id="UP000184073">
    <property type="component" value="Unassembled WGS sequence"/>
</dbReference>
<keyword evidence="1" id="KW-0732">Signal</keyword>
<name>A0A1L9PRG1_ASPVE</name>